<dbReference type="PROSITE" id="PS51257">
    <property type="entry name" value="PROKAR_LIPOPROTEIN"/>
    <property type="match status" value="1"/>
</dbReference>
<dbReference type="OrthoDB" id="5348860at2"/>
<dbReference type="Proteomes" id="UP000194161">
    <property type="component" value="Chromosome"/>
</dbReference>
<protein>
    <recommendedName>
        <fullName evidence="4">Copper resistance protein NlpE</fullName>
    </recommendedName>
</protein>
<evidence type="ECO:0000313" key="3">
    <source>
        <dbReference type="Proteomes" id="UP000194161"/>
    </source>
</evidence>
<keyword evidence="1" id="KW-0732">Signal</keyword>
<dbReference type="Pfam" id="PF04170">
    <property type="entry name" value="NlpE"/>
    <property type="match status" value="1"/>
</dbReference>
<dbReference type="STRING" id="463040.CAL15_10690"/>
<gene>
    <name evidence="2" type="ORF">CAL15_10690</name>
</gene>
<dbReference type="EMBL" id="CP021111">
    <property type="protein sequence ID" value="ARP94812.1"/>
    <property type="molecule type" value="Genomic_DNA"/>
</dbReference>
<organism evidence="2 3">
    <name type="scientific">Bordetella genomosp. 13</name>
    <dbReference type="NCBI Taxonomy" id="463040"/>
    <lineage>
        <taxon>Bacteria</taxon>
        <taxon>Pseudomonadati</taxon>
        <taxon>Pseudomonadota</taxon>
        <taxon>Betaproteobacteria</taxon>
        <taxon>Burkholderiales</taxon>
        <taxon>Alcaligenaceae</taxon>
        <taxon>Bordetella</taxon>
    </lineage>
</organism>
<name>A0A1W6ZC37_9BORD</name>
<dbReference type="InterPro" id="IPR007298">
    <property type="entry name" value="Cu-R_lipoprotein_NlpE"/>
</dbReference>
<dbReference type="RefSeq" id="WP_086078577.1">
    <property type="nucleotide sequence ID" value="NZ_CP021111.1"/>
</dbReference>
<keyword evidence="3" id="KW-1185">Reference proteome</keyword>
<dbReference type="KEGG" id="bgm:CAL15_10690"/>
<dbReference type="Gene3D" id="2.40.128.640">
    <property type="match status" value="1"/>
</dbReference>
<feature type="signal peptide" evidence="1">
    <location>
        <begin position="1"/>
        <end position="21"/>
    </location>
</feature>
<evidence type="ECO:0000313" key="2">
    <source>
        <dbReference type="EMBL" id="ARP94812.1"/>
    </source>
</evidence>
<dbReference type="AlphaFoldDB" id="A0A1W6ZC37"/>
<proteinExistence type="predicted"/>
<accession>A0A1W6ZC37</accession>
<evidence type="ECO:0008006" key="4">
    <source>
        <dbReference type="Google" id="ProtNLM"/>
    </source>
</evidence>
<feature type="chain" id="PRO_5012280860" description="Copper resistance protein NlpE" evidence="1">
    <location>
        <begin position="22"/>
        <end position="150"/>
    </location>
</feature>
<sequence length="150" mass="15378">MKPTRLSLLISSGLCAGLLSACIVPSGAGRARALSAPAPAAAPQNARNGLNWVGAYEGVLRCAACPHARVRLTLEAAGGYEMQAAPPDSTIPTVTRGAYTWLPDGNSIQLDASGHSLRFLVARGRVVLLTDGGAVPTPAQEAGRALVRLP</sequence>
<reference evidence="2 3" key="1">
    <citation type="submission" date="2017-05" db="EMBL/GenBank/DDBJ databases">
        <title>Complete and WGS of Bordetella genogroups.</title>
        <authorList>
            <person name="Spilker T."/>
            <person name="LiPuma J."/>
        </authorList>
    </citation>
    <scope>NUCLEOTIDE SEQUENCE [LARGE SCALE GENOMIC DNA]</scope>
    <source>
        <strain evidence="2 3">AU7206</strain>
    </source>
</reference>
<evidence type="ECO:0000256" key="1">
    <source>
        <dbReference type="SAM" id="SignalP"/>
    </source>
</evidence>